<keyword evidence="3" id="KW-1185">Reference proteome</keyword>
<reference evidence="3" key="1">
    <citation type="journal article" date="2019" name="Int. J. Syst. Evol. Microbiol.">
        <title>The Global Catalogue of Microorganisms (GCM) 10K type strain sequencing project: providing services to taxonomists for standard genome sequencing and annotation.</title>
        <authorList>
            <consortium name="The Broad Institute Genomics Platform"/>
            <consortium name="The Broad Institute Genome Sequencing Center for Infectious Disease"/>
            <person name="Wu L."/>
            <person name="Ma J."/>
        </authorList>
    </citation>
    <scope>NUCLEOTIDE SEQUENCE [LARGE SCALE GENOMIC DNA]</scope>
    <source>
        <strain evidence="3">CCM 7043</strain>
    </source>
</reference>
<evidence type="ECO:0000256" key="1">
    <source>
        <dbReference type="SAM" id="MobiDB-lite"/>
    </source>
</evidence>
<feature type="compositionally biased region" description="Basic and acidic residues" evidence="1">
    <location>
        <begin position="43"/>
        <end position="62"/>
    </location>
</feature>
<dbReference type="Proteomes" id="UP001597338">
    <property type="component" value="Unassembled WGS sequence"/>
</dbReference>
<dbReference type="RefSeq" id="WP_377198906.1">
    <property type="nucleotide sequence ID" value="NZ_JBHUHF010000001.1"/>
</dbReference>
<accession>A0ABW4VBE5</accession>
<comment type="caution">
    <text evidence="2">The sequence shown here is derived from an EMBL/GenBank/DDBJ whole genome shotgun (WGS) entry which is preliminary data.</text>
</comment>
<organism evidence="2 3">
    <name type="scientific">Promicromonospora aerolata</name>
    <dbReference type="NCBI Taxonomy" id="195749"/>
    <lineage>
        <taxon>Bacteria</taxon>
        <taxon>Bacillati</taxon>
        <taxon>Actinomycetota</taxon>
        <taxon>Actinomycetes</taxon>
        <taxon>Micrococcales</taxon>
        <taxon>Promicromonosporaceae</taxon>
        <taxon>Promicromonospora</taxon>
    </lineage>
</organism>
<evidence type="ECO:0000313" key="3">
    <source>
        <dbReference type="Proteomes" id="UP001597338"/>
    </source>
</evidence>
<protein>
    <submittedName>
        <fullName evidence="2">Uncharacterized protein</fullName>
    </submittedName>
</protein>
<gene>
    <name evidence="2" type="ORF">ACFSL2_16650</name>
</gene>
<name>A0ABW4VBE5_9MICO</name>
<dbReference type="EMBL" id="JBHUHF010000001">
    <property type="protein sequence ID" value="MFD2027144.1"/>
    <property type="molecule type" value="Genomic_DNA"/>
</dbReference>
<sequence length="81" mass="9263">MSLWGPAIEAEVEYRQAEVRKAWAGHRASGADRLIRSRRRAARRSERRSAHRVRADRTEQIREGIAGMRPVAGTTHRGRFA</sequence>
<feature type="region of interest" description="Disordered" evidence="1">
    <location>
        <begin position="37"/>
        <end position="81"/>
    </location>
</feature>
<evidence type="ECO:0000313" key="2">
    <source>
        <dbReference type="EMBL" id="MFD2027144.1"/>
    </source>
</evidence>
<proteinExistence type="predicted"/>